<feature type="compositionally biased region" description="Polar residues" evidence="1">
    <location>
        <begin position="10"/>
        <end position="24"/>
    </location>
</feature>
<name>A0A4Z2G7R2_9TELE</name>
<feature type="region of interest" description="Disordered" evidence="1">
    <location>
        <begin position="66"/>
        <end position="85"/>
    </location>
</feature>
<proteinExistence type="predicted"/>
<organism evidence="2 3">
    <name type="scientific">Liparis tanakae</name>
    <name type="common">Tanaka's snailfish</name>
    <dbReference type="NCBI Taxonomy" id="230148"/>
    <lineage>
        <taxon>Eukaryota</taxon>
        <taxon>Metazoa</taxon>
        <taxon>Chordata</taxon>
        <taxon>Craniata</taxon>
        <taxon>Vertebrata</taxon>
        <taxon>Euteleostomi</taxon>
        <taxon>Actinopterygii</taxon>
        <taxon>Neopterygii</taxon>
        <taxon>Teleostei</taxon>
        <taxon>Neoteleostei</taxon>
        <taxon>Acanthomorphata</taxon>
        <taxon>Eupercaria</taxon>
        <taxon>Perciformes</taxon>
        <taxon>Cottioidei</taxon>
        <taxon>Cottales</taxon>
        <taxon>Liparidae</taxon>
        <taxon>Liparis</taxon>
    </lineage>
</organism>
<evidence type="ECO:0000313" key="2">
    <source>
        <dbReference type="EMBL" id="TNN49261.1"/>
    </source>
</evidence>
<dbReference type="EMBL" id="SRLO01000663">
    <property type="protein sequence ID" value="TNN49261.1"/>
    <property type="molecule type" value="Genomic_DNA"/>
</dbReference>
<dbReference type="AlphaFoldDB" id="A0A4Z2G7R2"/>
<feature type="region of interest" description="Disordered" evidence="1">
    <location>
        <begin position="1"/>
        <end position="24"/>
    </location>
</feature>
<dbReference type="Proteomes" id="UP000314294">
    <property type="component" value="Unassembled WGS sequence"/>
</dbReference>
<gene>
    <name evidence="2" type="ORF">EYF80_040561</name>
</gene>
<evidence type="ECO:0000256" key="1">
    <source>
        <dbReference type="SAM" id="MobiDB-lite"/>
    </source>
</evidence>
<protein>
    <submittedName>
        <fullName evidence="2">Uncharacterized protein</fullName>
    </submittedName>
</protein>
<comment type="caution">
    <text evidence="2">The sequence shown here is derived from an EMBL/GenBank/DDBJ whole genome shotgun (WGS) entry which is preliminary data.</text>
</comment>
<reference evidence="2 3" key="1">
    <citation type="submission" date="2019-03" db="EMBL/GenBank/DDBJ databases">
        <title>First draft genome of Liparis tanakae, snailfish: a comprehensive survey of snailfish specific genes.</title>
        <authorList>
            <person name="Kim W."/>
            <person name="Song I."/>
            <person name="Jeong J.-H."/>
            <person name="Kim D."/>
            <person name="Kim S."/>
            <person name="Ryu S."/>
            <person name="Song J.Y."/>
            <person name="Lee S.K."/>
        </authorList>
    </citation>
    <scope>NUCLEOTIDE SEQUENCE [LARGE SCALE GENOMIC DNA]</scope>
    <source>
        <tissue evidence="2">Muscle</tissue>
    </source>
</reference>
<accession>A0A4Z2G7R2</accession>
<sequence length="102" mass="11055">MKSSRRPVSWSHTETSSTPLSSSMWRSNCCRHWGLRVFGTVCTQTPRCIMGNTLLIRINDIPGPGASEVGGRRSEVGGRGPHLAPVLLGPEPELDDLLSSIV</sequence>
<evidence type="ECO:0000313" key="3">
    <source>
        <dbReference type="Proteomes" id="UP000314294"/>
    </source>
</evidence>
<keyword evidence="3" id="KW-1185">Reference proteome</keyword>